<reference evidence="2" key="1">
    <citation type="submission" date="2022-11" db="UniProtKB">
        <authorList>
            <consortium name="WormBaseParasite"/>
        </authorList>
    </citation>
    <scope>IDENTIFICATION</scope>
</reference>
<keyword evidence="1" id="KW-1185">Reference proteome</keyword>
<proteinExistence type="predicted"/>
<evidence type="ECO:0000313" key="1">
    <source>
        <dbReference type="Proteomes" id="UP000887578"/>
    </source>
</evidence>
<sequence length="152" mass="16371">MTQLNFISNAIGNITHPERIAANGAYLQPVTWNSGLTIPQIQSAVTGVFQNGPYRLKQQFAALVTNLQNTQTGHTPVGALIFISDTSDAALAGADQFLPQLTNVRITFVLLGTNADANKLAKYSNNTISWPDLSIPQPVNWNNEAANAYGCK</sequence>
<dbReference type="Proteomes" id="UP000887578">
    <property type="component" value="Unplaced"/>
</dbReference>
<name>A0A914P0D9_9BILA</name>
<protein>
    <submittedName>
        <fullName evidence="2">VWFA domain-containing protein</fullName>
    </submittedName>
</protein>
<dbReference type="AlphaFoldDB" id="A0A914P0D9"/>
<accession>A0A914P0D9</accession>
<organism evidence="1 2">
    <name type="scientific">Panagrolaimus davidi</name>
    <dbReference type="NCBI Taxonomy" id="227884"/>
    <lineage>
        <taxon>Eukaryota</taxon>
        <taxon>Metazoa</taxon>
        <taxon>Ecdysozoa</taxon>
        <taxon>Nematoda</taxon>
        <taxon>Chromadorea</taxon>
        <taxon>Rhabditida</taxon>
        <taxon>Tylenchina</taxon>
        <taxon>Panagrolaimomorpha</taxon>
        <taxon>Panagrolaimoidea</taxon>
        <taxon>Panagrolaimidae</taxon>
        <taxon>Panagrolaimus</taxon>
    </lineage>
</organism>
<evidence type="ECO:0000313" key="2">
    <source>
        <dbReference type="WBParaSite" id="PDA_v2.g11210.t1"/>
    </source>
</evidence>
<dbReference type="WBParaSite" id="PDA_v2.g11210.t1">
    <property type="protein sequence ID" value="PDA_v2.g11210.t1"/>
    <property type="gene ID" value="PDA_v2.g11210"/>
</dbReference>